<dbReference type="Pfam" id="PF01019">
    <property type="entry name" value="G_glu_transpept"/>
    <property type="match status" value="1"/>
</dbReference>
<feature type="active site" description="Nucleophile" evidence="5">
    <location>
        <position position="371"/>
    </location>
</feature>
<evidence type="ECO:0000256" key="8">
    <source>
        <dbReference type="SAM" id="SignalP"/>
    </source>
</evidence>
<evidence type="ECO:0000313" key="10">
    <source>
        <dbReference type="Proteomes" id="UP000305881"/>
    </source>
</evidence>
<dbReference type="GO" id="GO:0006750">
    <property type="term" value="P:glutathione biosynthetic process"/>
    <property type="evidence" value="ECO:0007669"/>
    <property type="project" value="UniProtKB-KW"/>
</dbReference>
<keyword evidence="3 7" id="KW-0012">Acyltransferase</keyword>
<dbReference type="Gene3D" id="1.10.246.130">
    <property type="match status" value="1"/>
</dbReference>
<evidence type="ECO:0000256" key="4">
    <source>
        <dbReference type="ARBA" id="ARBA00047417"/>
    </source>
</evidence>
<feature type="signal peptide" evidence="8">
    <location>
        <begin position="1"/>
        <end position="21"/>
    </location>
</feature>
<protein>
    <recommendedName>
        <fullName evidence="7">Glutathione hydrolase proenzyme</fullName>
        <ecNumber evidence="7">2.3.2.2</ecNumber>
        <ecNumber evidence="7">3.4.19.13</ecNumber>
    </recommendedName>
    <component>
        <recommendedName>
            <fullName evidence="7">Glutathione hydrolase large chain</fullName>
        </recommendedName>
    </component>
    <component>
        <recommendedName>
            <fullName evidence="7">Glutathione hydrolase small chain</fullName>
        </recommendedName>
    </component>
</protein>
<proteinExistence type="inferred from homology"/>
<comment type="pathway">
    <text evidence="7">Sulfur metabolism; glutathione metabolism.</text>
</comment>
<dbReference type="UniPathway" id="UPA00204"/>
<evidence type="ECO:0000313" key="9">
    <source>
        <dbReference type="EMBL" id="QCW81861.1"/>
    </source>
</evidence>
<dbReference type="PRINTS" id="PR01210">
    <property type="entry name" value="GGTRANSPTASE"/>
</dbReference>
<keyword evidence="7" id="KW-0378">Hydrolase</keyword>
<dbReference type="SUPFAM" id="SSF56235">
    <property type="entry name" value="N-terminal nucleophile aminohydrolases (Ntn hydrolases)"/>
    <property type="match status" value="1"/>
</dbReference>
<dbReference type="EC" id="3.4.19.13" evidence="7"/>
<dbReference type="PANTHER" id="PTHR43199:SF6">
    <property type="entry name" value="GLUTATHIONE HYDROLASE PROENZYME"/>
    <property type="match status" value="1"/>
</dbReference>
<keyword evidence="10" id="KW-1185">Reference proteome</keyword>
<dbReference type="GO" id="GO:0036374">
    <property type="term" value="F:glutathione hydrolase activity"/>
    <property type="evidence" value="ECO:0007669"/>
    <property type="project" value="UniProtKB-UniRule"/>
</dbReference>
<evidence type="ECO:0000256" key="5">
    <source>
        <dbReference type="PIRSR" id="PIRSR600101-1"/>
    </source>
</evidence>
<dbReference type="PANTHER" id="PTHR43199">
    <property type="entry name" value="GLUTATHIONE HYDROLASE"/>
    <property type="match status" value="1"/>
</dbReference>
<feature type="binding site" evidence="6">
    <location>
        <begin position="442"/>
        <end position="443"/>
    </location>
    <ligand>
        <name>L-glutamate</name>
        <dbReference type="ChEBI" id="CHEBI:29985"/>
    </ligand>
</feature>
<dbReference type="AlphaFoldDB" id="A0A4P9UNR3"/>
<keyword evidence="7 9" id="KW-0808">Transferase</keyword>
<dbReference type="InterPro" id="IPR043137">
    <property type="entry name" value="GGT_ssub_C"/>
</dbReference>
<comment type="catalytic activity">
    <reaction evidence="1 7">
        <text>an S-substituted glutathione + H2O = an S-substituted L-cysteinylglycine + L-glutamate</text>
        <dbReference type="Rhea" id="RHEA:59468"/>
        <dbReference type="ChEBI" id="CHEBI:15377"/>
        <dbReference type="ChEBI" id="CHEBI:29985"/>
        <dbReference type="ChEBI" id="CHEBI:90779"/>
        <dbReference type="ChEBI" id="CHEBI:143103"/>
        <dbReference type="EC" id="3.4.19.13"/>
    </reaction>
</comment>
<keyword evidence="7" id="KW-0317">Glutathione biosynthesis</keyword>
<evidence type="ECO:0000256" key="2">
    <source>
        <dbReference type="ARBA" id="ARBA00001089"/>
    </source>
</evidence>
<dbReference type="EC" id="2.3.2.2" evidence="7"/>
<dbReference type="GO" id="GO:0103068">
    <property type="term" value="F:leukotriene C4 gamma-glutamyl transferase activity"/>
    <property type="evidence" value="ECO:0007669"/>
    <property type="project" value="UniProtKB-EC"/>
</dbReference>
<dbReference type="KEGG" id="mbur:EQU24_06050"/>
<reference evidence="10" key="1">
    <citation type="journal article" date="2019" name="J. Bacteriol.">
        <title>A Mutagenic Screen Identifies a TonB-Dependent Receptor Required for the Lanthanide Metal Switch in the Type I Methanotroph 'Methylotuvimicrobium buryatense' 5GB1C.</title>
        <authorList>
            <person name="Groom J.D."/>
            <person name="Ford S.M."/>
            <person name="Pesesky M.W."/>
            <person name="Lidstrom M.E."/>
        </authorList>
    </citation>
    <scope>NUCLEOTIDE SEQUENCE [LARGE SCALE GENOMIC DNA]</scope>
    <source>
        <strain evidence="10">5GB1C</strain>
    </source>
</reference>
<feature type="binding site" evidence="6">
    <location>
        <position position="463"/>
    </location>
    <ligand>
        <name>L-glutamate</name>
        <dbReference type="ChEBI" id="CHEBI:29985"/>
    </ligand>
</feature>
<dbReference type="Proteomes" id="UP000305881">
    <property type="component" value="Chromosome"/>
</dbReference>
<feature type="binding site" evidence="6">
    <location>
        <begin position="389"/>
        <end position="391"/>
    </location>
    <ligand>
        <name>L-glutamate</name>
        <dbReference type="ChEBI" id="CHEBI:29985"/>
    </ligand>
</feature>
<comment type="catalytic activity">
    <reaction evidence="4 7">
        <text>an N-terminal (5-L-glutamyl)-[peptide] + an alpha-amino acid = 5-L-glutamyl amino acid + an N-terminal L-alpha-aminoacyl-[peptide]</text>
        <dbReference type="Rhea" id="RHEA:23904"/>
        <dbReference type="Rhea" id="RHEA-COMP:9780"/>
        <dbReference type="Rhea" id="RHEA-COMP:9795"/>
        <dbReference type="ChEBI" id="CHEBI:77644"/>
        <dbReference type="ChEBI" id="CHEBI:78597"/>
        <dbReference type="ChEBI" id="CHEBI:78599"/>
        <dbReference type="ChEBI" id="CHEBI:78608"/>
        <dbReference type="EC" id="2.3.2.2"/>
    </reaction>
</comment>
<dbReference type="InterPro" id="IPR000101">
    <property type="entry name" value="GGT_peptidase"/>
</dbReference>
<evidence type="ECO:0000256" key="6">
    <source>
        <dbReference type="PIRSR" id="PIRSR600101-2"/>
    </source>
</evidence>
<dbReference type="InterPro" id="IPR043138">
    <property type="entry name" value="GGT_lsub"/>
</dbReference>
<gene>
    <name evidence="9" type="primary">ggt</name>
    <name evidence="9" type="ORF">EQU24_06050</name>
</gene>
<dbReference type="STRING" id="675511.GCA_000341735_01803"/>
<sequence>MLKLAKTPVVAVLAVFLTLSAITGHTTENKVAVASAHPLASHAALEMIGRGGNAFDAAVAIGAVLAVVEPAGSGLGGGGFWLLHRASDGFETMLDGRETAPLAAHQDMYLDAEGRVIPGLSIDGPLSAGIPGVPAALVHLAEHYGKLPLSASLQPAIRYARDGFIIGERYRRLLSFRLPQIQSSPAAAAIFLDNGRVPDPGWTLRQPDLAKTLQRLADFGAAGFYAGETAEKLLKSVKAAGGIWSQQDLDNYRVVEREPVKGTYRGIRITGAALPSAGGIGLVQALNILTEYDLTAIDAVTRKHLVTEALRRVYHDRALYLGDPDFIDVPVSRLINPDYAAGLRSTIRKDRSLPSVMLSGDIPEQAGGDNTTHFSVMDGEGNRVAATLSVNYPFGSGFVAEGTGVILNDEMDDFDSRPGAVNVYGLIGGLPNAIAPGKRMLSSMSPTFLEDDERIAVLGTPGGSRIISMVLLGILDFADGNGPDSWVSVPRYHHQYIPDAVQYEPGGLSSEELQGLEKLGHRLRETSYRYGDMQALQWHKREGRFSAASDPRGEGLAVIRND</sequence>
<comment type="catalytic activity">
    <reaction evidence="2 7">
        <text>glutathione + H2O = L-cysteinylglycine + L-glutamate</text>
        <dbReference type="Rhea" id="RHEA:28807"/>
        <dbReference type="ChEBI" id="CHEBI:15377"/>
        <dbReference type="ChEBI" id="CHEBI:29985"/>
        <dbReference type="ChEBI" id="CHEBI:57925"/>
        <dbReference type="ChEBI" id="CHEBI:61694"/>
        <dbReference type="EC" id="3.4.19.13"/>
    </reaction>
</comment>
<organism evidence="9 10">
    <name type="scientific">Methylotuvimicrobium buryatense</name>
    <name type="common">Methylomicrobium buryatense</name>
    <dbReference type="NCBI Taxonomy" id="95641"/>
    <lineage>
        <taxon>Bacteria</taxon>
        <taxon>Pseudomonadati</taxon>
        <taxon>Pseudomonadota</taxon>
        <taxon>Gammaproteobacteria</taxon>
        <taxon>Methylococcales</taxon>
        <taxon>Methylococcaceae</taxon>
        <taxon>Methylotuvimicrobium</taxon>
    </lineage>
</organism>
<keyword evidence="7" id="KW-0865">Zymogen</keyword>
<keyword evidence="8" id="KW-0732">Signal</keyword>
<dbReference type="GO" id="GO:0006751">
    <property type="term" value="P:glutathione catabolic process"/>
    <property type="evidence" value="ECO:0007669"/>
    <property type="project" value="UniProtKB-UniRule"/>
</dbReference>
<comment type="similarity">
    <text evidence="7">Belongs to the gamma-glutamyltransferase family.</text>
</comment>
<feature type="chain" id="PRO_5020803655" description="Glutathione hydrolase proenzyme" evidence="8">
    <location>
        <begin position="22"/>
        <end position="562"/>
    </location>
</feature>
<comment type="PTM">
    <text evidence="7">Cleaved by autocatalysis into a large and a small subunit.</text>
</comment>
<feature type="binding site" evidence="6">
    <location>
        <position position="97"/>
    </location>
    <ligand>
        <name>L-glutamate</name>
        <dbReference type="ChEBI" id="CHEBI:29985"/>
    </ligand>
</feature>
<name>A0A4P9UNR3_METBY</name>
<dbReference type="Gene3D" id="3.60.20.40">
    <property type="match status" value="1"/>
</dbReference>
<evidence type="ECO:0000256" key="7">
    <source>
        <dbReference type="RuleBase" id="RU368036"/>
    </source>
</evidence>
<accession>A0A4P9UNR3</accession>
<dbReference type="EMBL" id="CP035467">
    <property type="protein sequence ID" value="QCW81861.1"/>
    <property type="molecule type" value="Genomic_DNA"/>
</dbReference>
<comment type="subunit">
    <text evidence="7">This enzyme consists of two polypeptide chains, which are synthesized in precursor form from a single polypeptide.</text>
</comment>
<dbReference type="OrthoDB" id="5297205at2"/>
<dbReference type="InterPro" id="IPR029055">
    <property type="entry name" value="Ntn_hydrolases_N"/>
</dbReference>
<feature type="binding site" evidence="6">
    <location>
        <position position="413"/>
    </location>
    <ligand>
        <name>L-glutamate</name>
        <dbReference type="ChEBI" id="CHEBI:29985"/>
    </ligand>
</feature>
<dbReference type="NCBIfam" id="TIGR00066">
    <property type="entry name" value="g_glut_trans"/>
    <property type="match status" value="1"/>
</dbReference>
<evidence type="ECO:0000256" key="3">
    <source>
        <dbReference type="ARBA" id="ARBA00023315"/>
    </source>
</evidence>
<evidence type="ECO:0000256" key="1">
    <source>
        <dbReference type="ARBA" id="ARBA00001049"/>
    </source>
</evidence>
<dbReference type="InterPro" id="IPR051792">
    <property type="entry name" value="GGT_bact"/>
</dbReference>